<reference evidence="1 2" key="2">
    <citation type="journal article" date="2018" name="Nature">
        <title>Mutant phenotypes for thousands of bacterial genes of unknown function.</title>
        <authorList>
            <person name="Price M.N."/>
            <person name="Wetmore K.M."/>
            <person name="Waters R.J."/>
            <person name="Callaghan M."/>
            <person name="Ray J."/>
            <person name="Liu H."/>
            <person name="Kuehl J.V."/>
            <person name="Melnyk R.A."/>
            <person name="Lamson J.S."/>
            <person name="Suh Y."/>
            <person name="Carlson H.K."/>
            <person name="Esquivel Z."/>
            <person name="Sadeeshkumar H."/>
            <person name="Chakraborty R."/>
            <person name="Zane G.M."/>
            <person name="Rubin B.E."/>
            <person name="Wall J.D."/>
            <person name="Visel A."/>
            <person name="Bristow J."/>
            <person name="Blow M.J."/>
            <person name="Arkin A.P."/>
            <person name="Deutschbauer A.M."/>
        </authorList>
    </citation>
    <scope>NUCLEOTIDE SEQUENCE [LARGE SCALE GENOMIC DNA]</scope>
    <source>
        <strain evidence="1 2">FW300-N1B4</strain>
    </source>
</reference>
<sequence length="66" mass="7160">MSKAFPFSINGVTFPTRAALENALEKLSKGPTAAHTQAAVDLIEEAKAARVLSTDQIQDIKKRLHL</sequence>
<organism evidence="1 2">
    <name type="scientific">Pseudomonas fluorescens</name>
    <dbReference type="NCBI Taxonomy" id="294"/>
    <lineage>
        <taxon>Bacteria</taxon>
        <taxon>Pseudomonadati</taxon>
        <taxon>Pseudomonadota</taxon>
        <taxon>Gammaproteobacteria</taxon>
        <taxon>Pseudomonadales</taxon>
        <taxon>Pseudomonadaceae</taxon>
        <taxon>Pseudomonas</taxon>
    </lineage>
</organism>
<comment type="caution">
    <text evidence="1">The sequence shown here is derived from an EMBL/GenBank/DDBJ whole genome shotgun (WGS) entry which is preliminary data.</text>
</comment>
<dbReference type="RefSeq" id="WP_063340454.1">
    <property type="nucleotide sequence ID" value="NZ_LUKJ01000002.1"/>
</dbReference>
<accession>A0A166QK53</accession>
<dbReference type="Proteomes" id="UP000076489">
    <property type="component" value="Unassembled WGS sequence"/>
</dbReference>
<evidence type="ECO:0000313" key="1">
    <source>
        <dbReference type="EMBL" id="KZN20409.1"/>
    </source>
</evidence>
<evidence type="ECO:0000313" key="2">
    <source>
        <dbReference type="Proteomes" id="UP000076489"/>
    </source>
</evidence>
<dbReference type="AlphaFoldDB" id="A0A166QK53"/>
<name>A0A166QK53_PSEFL</name>
<proteinExistence type="predicted"/>
<reference evidence="2" key="1">
    <citation type="submission" date="2016-03" db="EMBL/GenBank/DDBJ databases">
        <authorList>
            <person name="Ray J."/>
            <person name="Price M."/>
            <person name="Deutschbauer A."/>
        </authorList>
    </citation>
    <scope>NUCLEOTIDE SEQUENCE [LARGE SCALE GENOMIC DNA]</scope>
    <source>
        <strain evidence="2">FW300-N1B4</strain>
    </source>
</reference>
<dbReference type="EMBL" id="LUKJ01000002">
    <property type="protein sequence ID" value="KZN20409.1"/>
    <property type="molecule type" value="Genomic_DNA"/>
</dbReference>
<gene>
    <name evidence="1" type="ORF">A1D17_02395</name>
</gene>
<protein>
    <submittedName>
        <fullName evidence="1">Uncharacterized protein</fullName>
    </submittedName>
</protein>